<gene>
    <name evidence="2" type="primary">ORF31</name>
</gene>
<dbReference type="EMBL" id="LN610577">
    <property type="protein sequence ID" value="CEF89670.1"/>
    <property type="molecule type" value="Genomic_DNA"/>
</dbReference>
<feature type="compositionally biased region" description="Polar residues" evidence="1">
    <location>
        <begin position="61"/>
        <end position="75"/>
    </location>
</feature>
<evidence type="ECO:0000256" key="1">
    <source>
        <dbReference type="SAM" id="MobiDB-lite"/>
    </source>
</evidence>
<evidence type="ECO:0000313" key="2">
    <source>
        <dbReference type="EMBL" id="CEF89670.1"/>
    </source>
</evidence>
<organism evidence="2 3">
    <name type="scientific">Pseudomonas phage vB_PaeS_PAO1_Ab18</name>
    <dbReference type="NCBI Taxonomy" id="1548905"/>
    <lineage>
        <taxon>Viruses</taxon>
        <taxon>Duplodnaviria</taxon>
        <taxon>Heunggongvirae</taxon>
        <taxon>Uroviricota</taxon>
        <taxon>Caudoviricetes</taxon>
        <taxon>Mesyanzhinovviridae</taxon>
        <taxon>Bradleyvirinae</taxon>
        <taxon>Abidjanvirus</taxon>
        <taxon>Abidjanvirus Ab18</taxon>
        <taxon>Pseudomonas virus Ab18</taxon>
    </lineage>
</organism>
<dbReference type="Proteomes" id="UP000030226">
    <property type="component" value="Segment"/>
</dbReference>
<proteinExistence type="predicted"/>
<feature type="compositionally biased region" description="Basic and acidic residues" evidence="1">
    <location>
        <begin position="110"/>
        <end position="122"/>
    </location>
</feature>
<dbReference type="RefSeq" id="YP_009125134.1">
    <property type="nucleotide sequence ID" value="NC_026594.1"/>
</dbReference>
<feature type="region of interest" description="Disordered" evidence="1">
    <location>
        <begin position="61"/>
        <end position="122"/>
    </location>
</feature>
<keyword evidence="3" id="KW-1185">Reference proteome</keyword>
<feature type="compositionally biased region" description="Polar residues" evidence="1">
    <location>
        <begin position="87"/>
        <end position="104"/>
    </location>
</feature>
<dbReference type="KEGG" id="vg:23680016"/>
<evidence type="ECO:0000313" key="3">
    <source>
        <dbReference type="Proteomes" id="UP000030226"/>
    </source>
</evidence>
<dbReference type="OrthoDB" id="30724at10239"/>
<dbReference type="GeneID" id="23680016"/>
<sequence length="205" mass="22365">MQKLLLIKGIGWPTTWGKAPTTAEAIRASQLPPGDPVHVWLVDPDAYIDDEGELQASSATYYGTGDISSNGSEVKNLSVRGAKGLPQSVNPSQDTPSQSANESDPGSLKPKPESLEMTEATEKKVKPFTWKSDKEVKLPHDKSKRKLAYDLIARPEGASYEELSEATGWNDANVREGVRLLHKSNGVDLKMGLDGRIHLLTEDDE</sequence>
<name>A0A0A1IVR8_9CAUD</name>
<accession>A0A0A1IVR8</accession>
<protein>
    <submittedName>
        <fullName evidence="2">Uncharacterized protein</fullName>
    </submittedName>
</protein>
<reference evidence="2 3" key="1">
    <citation type="journal article" date="2015" name="PLoS ONE">
        <title>Investigation of a Large Collection of Pseudomonas aeruginosa Bacteriophages Collected from a Single Environmental Source in Abidjan, Cote d'Ivoire.</title>
        <authorList>
            <person name="Essoh C."/>
            <person name="Latino L."/>
            <person name="Midoux C."/>
            <person name="Blouin Y."/>
            <person name="Loukou G."/>
            <person name="Nguetta S.P."/>
            <person name="Lathro S."/>
            <person name="Cablanmian A."/>
            <person name="Kouassi A.K."/>
            <person name="Vergnaud G."/>
            <person name="Pourcel C."/>
        </authorList>
    </citation>
    <scope>NUCLEOTIDE SEQUENCE [LARGE SCALE GENOMIC DNA]</scope>
    <source>
        <strain evidence="2">Ab18</strain>
    </source>
</reference>